<organism evidence="3 4">
    <name type="scientific">Enterococcus termitis</name>
    <dbReference type="NCBI Taxonomy" id="332950"/>
    <lineage>
        <taxon>Bacteria</taxon>
        <taxon>Bacillati</taxon>
        <taxon>Bacillota</taxon>
        <taxon>Bacilli</taxon>
        <taxon>Lactobacillales</taxon>
        <taxon>Enterococcaceae</taxon>
        <taxon>Enterococcus</taxon>
    </lineage>
</organism>
<name>A0A1E5GEE6_9ENTE</name>
<accession>A0A1E5GEE6</accession>
<dbReference type="Proteomes" id="UP000095094">
    <property type="component" value="Unassembled WGS sequence"/>
</dbReference>
<dbReference type="EMBL" id="MIJY01000043">
    <property type="protein sequence ID" value="OEG10620.1"/>
    <property type="molecule type" value="Genomic_DNA"/>
</dbReference>
<dbReference type="SUPFAM" id="SSF49373">
    <property type="entry name" value="Invasin/intimin cell-adhesion fragments"/>
    <property type="match status" value="2"/>
</dbReference>
<dbReference type="AlphaFoldDB" id="A0A1E5GEE6"/>
<feature type="domain" description="BIG2" evidence="2">
    <location>
        <begin position="610"/>
        <end position="688"/>
    </location>
</feature>
<dbReference type="Gene3D" id="3.40.33.10">
    <property type="entry name" value="CAP"/>
    <property type="match status" value="1"/>
</dbReference>
<comment type="caution">
    <text evidence="3">The sequence shown here is derived from an EMBL/GenBank/DDBJ whole genome shotgun (WGS) entry which is preliminary data.</text>
</comment>
<dbReference type="SMART" id="SM00635">
    <property type="entry name" value="BID_2"/>
    <property type="match status" value="2"/>
</dbReference>
<dbReference type="Gene3D" id="2.60.40.1080">
    <property type="match status" value="2"/>
</dbReference>
<evidence type="ECO:0000259" key="2">
    <source>
        <dbReference type="SMART" id="SM00635"/>
    </source>
</evidence>
<reference evidence="4" key="1">
    <citation type="submission" date="2016-09" db="EMBL/GenBank/DDBJ databases">
        <authorList>
            <person name="Gulvik C.A."/>
        </authorList>
    </citation>
    <scope>NUCLEOTIDE SEQUENCE [LARGE SCALE GENOMIC DNA]</scope>
    <source>
        <strain evidence="4">LMG 8895</strain>
    </source>
</reference>
<protein>
    <recommendedName>
        <fullName evidence="2">BIG2 domain-containing protein</fullName>
    </recommendedName>
</protein>
<evidence type="ECO:0000256" key="1">
    <source>
        <dbReference type="SAM" id="SignalP"/>
    </source>
</evidence>
<keyword evidence="4" id="KW-1185">Reference proteome</keyword>
<feature type="signal peptide" evidence="1">
    <location>
        <begin position="1"/>
        <end position="24"/>
    </location>
</feature>
<keyword evidence="1" id="KW-0732">Signal</keyword>
<dbReference type="RefSeq" id="WP_069664401.1">
    <property type="nucleotide sequence ID" value="NZ_JBHUJJ010000001.1"/>
</dbReference>
<dbReference type="Pfam" id="PF02368">
    <property type="entry name" value="Big_2"/>
    <property type="match status" value="2"/>
</dbReference>
<dbReference type="InterPro" id="IPR003343">
    <property type="entry name" value="Big_2"/>
</dbReference>
<dbReference type="OrthoDB" id="2195252at2"/>
<dbReference type="InterPro" id="IPR035940">
    <property type="entry name" value="CAP_sf"/>
</dbReference>
<feature type="domain" description="BIG2" evidence="2">
    <location>
        <begin position="410"/>
        <end position="487"/>
    </location>
</feature>
<proteinExistence type="predicted"/>
<sequence length="692" mass="77115">MKKKMGLFFVLVSSLLLGGTTGVAQELREPVLADNVEDLLAPEVTSRISAFQSVRSDLVYVPATEIEEIQYIQKEYARIKQNIQTSNKFATLPVLSNGQYSLGNFNQSIEQSAAEQINFYRTLAGVQKTPLVADSFEFTQHASIGMAAIKKQSHTLDVVAEKPADMPEAFWKTANEASRESNIHSAYKEASLNHHQDVFLVDWGTGNKSVGHRADILGLASVDIGFGYAWANEINPSVPSYFTSTYLKKDYKGISTRYEEEQVAHWPSKDFFPYELYNVENPYNTSYYKNSLPEKYEQNMRWSVHFNELGYEVPDQITATLTNLTTGKTEQMQNDSLGGELTVVRAKPGYYAQGGYATVVFRPNNQYIVNKNDLYKVEITGLKKAGQPYVHTYTTRFIGMNDEYKAEEIPISELKLSPKTAKLTVGKSQSLKAEISPETATNRTLSWSSNKPSVATVDEKGTVTGKTQGECVITVKDSTGKVSDSAVITVGNEETILVERVLPLYDYYKNIDINEEIFLNAIVYPKEASNQGYSFFVSEKDEPYVTIDPVKKTFKASKAGPYNVYVKSDDGNYVSQHVGFLMFNVGTGYYVEDNFFMYLGDPIKPEDRIRVESVSLPEKLTLSIDEGITLQPTIMPENASNKSCHFDSSDSSIVEVTHSEDGELVARKKGTATITVYTNNGALVATSEVTVK</sequence>
<gene>
    <name evidence="3" type="ORF">BCR25_09145</name>
</gene>
<dbReference type="InterPro" id="IPR008964">
    <property type="entry name" value="Invasin/intimin_cell_adhesion"/>
</dbReference>
<evidence type="ECO:0000313" key="3">
    <source>
        <dbReference type="EMBL" id="OEG10620.1"/>
    </source>
</evidence>
<feature type="chain" id="PRO_5009177348" description="BIG2 domain-containing protein" evidence="1">
    <location>
        <begin position="25"/>
        <end position="692"/>
    </location>
</feature>
<evidence type="ECO:0000313" key="4">
    <source>
        <dbReference type="Proteomes" id="UP000095094"/>
    </source>
</evidence>